<feature type="domain" description="RNA polymerase sigma-70 region 2" evidence="5">
    <location>
        <begin position="3"/>
        <end position="63"/>
    </location>
</feature>
<protein>
    <submittedName>
        <fullName evidence="7">Sigma-70 family RNA polymerase sigma factor</fullName>
    </submittedName>
</protein>
<dbReference type="SUPFAM" id="SSF88659">
    <property type="entry name" value="Sigma3 and sigma4 domains of RNA polymerase sigma factors"/>
    <property type="match status" value="1"/>
</dbReference>
<keyword evidence="8" id="KW-1185">Reference proteome</keyword>
<evidence type="ECO:0000259" key="6">
    <source>
        <dbReference type="Pfam" id="PF08281"/>
    </source>
</evidence>
<dbReference type="InterPro" id="IPR036388">
    <property type="entry name" value="WH-like_DNA-bd_sf"/>
</dbReference>
<gene>
    <name evidence="7" type="ORF">FCL54_01170</name>
</gene>
<dbReference type="Proteomes" id="UP000308230">
    <property type="component" value="Unassembled WGS sequence"/>
</dbReference>
<evidence type="ECO:0000313" key="7">
    <source>
        <dbReference type="EMBL" id="TLS39399.1"/>
    </source>
</evidence>
<dbReference type="InterPro" id="IPR007627">
    <property type="entry name" value="RNA_pol_sigma70_r2"/>
</dbReference>
<dbReference type="PANTHER" id="PTHR43133:SF60">
    <property type="entry name" value="RNA POLYMERASE SIGMA FACTOR SIGV"/>
    <property type="match status" value="1"/>
</dbReference>
<dbReference type="NCBIfam" id="TIGR02937">
    <property type="entry name" value="sigma70-ECF"/>
    <property type="match status" value="1"/>
</dbReference>
<reference evidence="7 8" key="1">
    <citation type="submission" date="2019-04" db="EMBL/GenBank/DDBJ databases">
        <title>Bacillus caeni sp. nov., a bacterium isolated from mangrove sediment.</title>
        <authorList>
            <person name="Huang H."/>
            <person name="Mo K."/>
            <person name="Hu Y."/>
        </authorList>
    </citation>
    <scope>NUCLEOTIDE SEQUENCE [LARGE SCALE GENOMIC DNA]</scope>
    <source>
        <strain evidence="7 8">HB172195</strain>
    </source>
</reference>
<dbReference type="Pfam" id="PF04542">
    <property type="entry name" value="Sigma70_r2"/>
    <property type="match status" value="1"/>
</dbReference>
<dbReference type="EMBL" id="SWLG01000001">
    <property type="protein sequence ID" value="TLS39399.1"/>
    <property type="molecule type" value="Genomic_DNA"/>
</dbReference>
<dbReference type="SUPFAM" id="SSF88946">
    <property type="entry name" value="Sigma2 domain of RNA polymerase sigma factors"/>
    <property type="match status" value="1"/>
</dbReference>
<evidence type="ECO:0000256" key="3">
    <source>
        <dbReference type="ARBA" id="ARBA00023082"/>
    </source>
</evidence>
<evidence type="ECO:0000256" key="1">
    <source>
        <dbReference type="ARBA" id="ARBA00010641"/>
    </source>
</evidence>
<keyword evidence="4" id="KW-0804">Transcription</keyword>
<accession>A0A5R9FA42</accession>
<sequence>MNEYGESVVWLAFNYLKDKNKAEDVAQDVFVTCYTKLDTYKGDASLKSWILRITANKCKDILKSWSYKNITFAQNILDTFKRKEPTPEMELMGSEENNELAKNLLALPVKYREVLFLHYFEELKIHEISVLLKVKENSVKTRLRRARMLLKEMYEGSEEDGRKA</sequence>
<dbReference type="Pfam" id="PF08281">
    <property type="entry name" value="Sigma70_r4_2"/>
    <property type="match status" value="1"/>
</dbReference>
<dbReference type="GO" id="GO:0006352">
    <property type="term" value="P:DNA-templated transcription initiation"/>
    <property type="evidence" value="ECO:0007669"/>
    <property type="project" value="InterPro"/>
</dbReference>
<evidence type="ECO:0000259" key="5">
    <source>
        <dbReference type="Pfam" id="PF04542"/>
    </source>
</evidence>
<evidence type="ECO:0000256" key="2">
    <source>
        <dbReference type="ARBA" id="ARBA00023015"/>
    </source>
</evidence>
<evidence type="ECO:0000313" key="8">
    <source>
        <dbReference type="Proteomes" id="UP000308230"/>
    </source>
</evidence>
<comment type="caution">
    <text evidence="7">The sequence shown here is derived from an EMBL/GenBank/DDBJ whole genome shotgun (WGS) entry which is preliminary data.</text>
</comment>
<dbReference type="Gene3D" id="1.10.10.10">
    <property type="entry name" value="Winged helix-like DNA-binding domain superfamily/Winged helix DNA-binding domain"/>
    <property type="match status" value="1"/>
</dbReference>
<dbReference type="OrthoDB" id="9794508at2"/>
<dbReference type="Gene3D" id="1.10.1740.10">
    <property type="match status" value="1"/>
</dbReference>
<keyword evidence="2" id="KW-0805">Transcription regulation</keyword>
<organism evidence="7 8">
    <name type="scientific">Exobacillus caeni</name>
    <dbReference type="NCBI Taxonomy" id="2574798"/>
    <lineage>
        <taxon>Bacteria</taxon>
        <taxon>Bacillati</taxon>
        <taxon>Bacillota</taxon>
        <taxon>Bacilli</taxon>
        <taxon>Bacillales</taxon>
        <taxon>Guptibacillaceae</taxon>
        <taxon>Exobacillus</taxon>
    </lineage>
</organism>
<dbReference type="PANTHER" id="PTHR43133">
    <property type="entry name" value="RNA POLYMERASE ECF-TYPE SIGMA FACTO"/>
    <property type="match status" value="1"/>
</dbReference>
<dbReference type="GO" id="GO:0003677">
    <property type="term" value="F:DNA binding"/>
    <property type="evidence" value="ECO:0007669"/>
    <property type="project" value="InterPro"/>
</dbReference>
<proteinExistence type="inferred from homology"/>
<comment type="similarity">
    <text evidence="1">Belongs to the sigma-70 factor family. ECF subfamily.</text>
</comment>
<dbReference type="AlphaFoldDB" id="A0A5R9FA42"/>
<evidence type="ECO:0000256" key="4">
    <source>
        <dbReference type="ARBA" id="ARBA00023163"/>
    </source>
</evidence>
<name>A0A5R9FA42_9BACL</name>
<feature type="domain" description="RNA polymerase sigma factor 70 region 4 type 2" evidence="6">
    <location>
        <begin position="104"/>
        <end position="149"/>
    </location>
</feature>
<dbReference type="InterPro" id="IPR013325">
    <property type="entry name" value="RNA_pol_sigma_r2"/>
</dbReference>
<dbReference type="InterPro" id="IPR013324">
    <property type="entry name" value="RNA_pol_sigma_r3/r4-like"/>
</dbReference>
<keyword evidence="3" id="KW-0731">Sigma factor</keyword>
<dbReference type="InterPro" id="IPR013249">
    <property type="entry name" value="RNA_pol_sigma70_r4_t2"/>
</dbReference>
<dbReference type="InterPro" id="IPR039425">
    <property type="entry name" value="RNA_pol_sigma-70-like"/>
</dbReference>
<dbReference type="CDD" id="cd06171">
    <property type="entry name" value="Sigma70_r4"/>
    <property type="match status" value="1"/>
</dbReference>
<dbReference type="GO" id="GO:0016987">
    <property type="term" value="F:sigma factor activity"/>
    <property type="evidence" value="ECO:0007669"/>
    <property type="project" value="UniProtKB-KW"/>
</dbReference>
<dbReference type="InterPro" id="IPR014284">
    <property type="entry name" value="RNA_pol_sigma-70_dom"/>
</dbReference>